<dbReference type="GO" id="GO:0016301">
    <property type="term" value="F:kinase activity"/>
    <property type="evidence" value="ECO:0007669"/>
    <property type="project" value="UniProtKB-KW"/>
</dbReference>
<keyword evidence="6" id="KW-0808">Transferase</keyword>
<dbReference type="EC" id="2.7.13.3" evidence="3"/>
<keyword evidence="7 14" id="KW-0812">Transmembrane</keyword>
<keyword evidence="10" id="KW-0067">ATP-binding</keyword>
<dbReference type="InterPro" id="IPR004358">
    <property type="entry name" value="Sig_transdc_His_kin-like_C"/>
</dbReference>
<comment type="caution">
    <text evidence="17">The sequence shown here is derived from an EMBL/GenBank/DDBJ whole genome shotgun (WGS) entry which is preliminary data.</text>
</comment>
<dbReference type="SUPFAM" id="SSF55874">
    <property type="entry name" value="ATPase domain of HSP90 chaperone/DNA topoisomerase II/histidine kinase"/>
    <property type="match status" value="1"/>
</dbReference>
<dbReference type="InterPro" id="IPR005467">
    <property type="entry name" value="His_kinase_dom"/>
</dbReference>
<evidence type="ECO:0000259" key="15">
    <source>
        <dbReference type="PROSITE" id="PS50109"/>
    </source>
</evidence>
<dbReference type="PROSITE" id="PS50109">
    <property type="entry name" value="HIS_KIN"/>
    <property type="match status" value="1"/>
</dbReference>
<dbReference type="SMART" id="SM00304">
    <property type="entry name" value="HAMP"/>
    <property type="match status" value="1"/>
</dbReference>
<evidence type="ECO:0000256" key="13">
    <source>
        <dbReference type="ARBA" id="ARBA00023136"/>
    </source>
</evidence>
<dbReference type="PROSITE" id="PS50885">
    <property type="entry name" value="HAMP"/>
    <property type="match status" value="1"/>
</dbReference>
<keyword evidence="5" id="KW-0597">Phosphoprotein</keyword>
<evidence type="ECO:0000256" key="2">
    <source>
        <dbReference type="ARBA" id="ARBA00004651"/>
    </source>
</evidence>
<dbReference type="InterPro" id="IPR003661">
    <property type="entry name" value="HisK_dim/P_dom"/>
</dbReference>
<dbReference type="InterPro" id="IPR036890">
    <property type="entry name" value="HATPase_C_sf"/>
</dbReference>
<dbReference type="Gene3D" id="1.10.287.130">
    <property type="match status" value="1"/>
</dbReference>
<evidence type="ECO:0000256" key="3">
    <source>
        <dbReference type="ARBA" id="ARBA00012438"/>
    </source>
</evidence>
<dbReference type="Pfam" id="PF02518">
    <property type="entry name" value="HATPase_c"/>
    <property type="match status" value="1"/>
</dbReference>
<evidence type="ECO:0000256" key="5">
    <source>
        <dbReference type="ARBA" id="ARBA00022553"/>
    </source>
</evidence>
<evidence type="ECO:0000313" key="18">
    <source>
        <dbReference type="Proteomes" id="UP000187313"/>
    </source>
</evidence>
<evidence type="ECO:0000256" key="14">
    <source>
        <dbReference type="SAM" id="Phobius"/>
    </source>
</evidence>
<evidence type="ECO:0000256" key="4">
    <source>
        <dbReference type="ARBA" id="ARBA00022475"/>
    </source>
</evidence>
<evidence type="ECO:0000256" key="1">
    <source>
        <dbReference type="ARBA" id="ARBA00000085"/>
    </source>
</evidence>
<feature type="domain" description="HAMP" evidence="16">
    <location>
        <begin position="190"/>
        <end position="242"/>
    </location>
</feature>
<keyword evidence="9 17" id="KW-0418">Kinase</keyword>
<evidence type="ECO:0000256" key="6">
    <source>
        <dbReference type="ARBA" id="ARBA00022679"/>
    </source>
</evidence>
<dbReference type="CDD" id="cd00082">
    <property type="entry name" value="HisKA"/>
    <property type="match status" value="1"/>
</dbReference>
<evidence type="ECO:0000256" key="10">
    <source>
        <dbReference type="ARBA" id="ARBA00022840"/>
    </source>
</evidence>
<keyword evidence="18" id="KW-1185">Reference proteome</keyword>
<dbReference type="InterPro" id="IPR003594">
    <property type="entry name" value="HATPase_dom"/>
</dbReference>
<dbReference type="InterPro" id="IPR036097">
    <property type="entry name" value="HisK_dim/P_sf"/>
</dbReference>
<dbReference type="PRINTS" id="PR00344">
    <property type="entry name" value="BCTRLSENSOR"/>
</dbReference>
<proteinExistence type="predicted"/>
<comment type="subcellular location">
    <subcellularLocation>
        <location evidence="2">Cell membrane</location>
        <topology evidence="2">Multi-pass membrane protein</topology>
    </subcellularLocation>
</comment>
<dbReference type="CDD" id="cd00075">
    <property type="entry name" value="HATPase"/>
    <property type="match status" value="1"/>
</dbReference>
<sequence length="481" mass="55483">MKRLWSNRDQRPLQSSLTLDFLLFICILFFLVIVYYLFINLDVTHMFEKNKIADPDLKVEASAYRDNLEHGIETKRLLHSGGWIEILGQDKKVIDVVGEKKDDVTQYTDNQLLNNLENGEDQAYFYSLTTRNNENESEWLLLKIPREVIDISINSDPLVEYFNHSLSYYVFLGVGMVLLLIIVYSYWVARRIRKPLRIITLGLKQMIEGNYDTRISLYAEKEFSQIGETFNYMADVIEKTTKEKRQAEESKKRMMVDLSHDLKTPITSIQGFAQALVEGRGEDEERQKRYLTYIYNKSSQVTKLIQNMVELLKIDSPDFLLRMERHELGEFIREIVADSYGEIEQKNFILQLNVPEQEVFASFDAELLSSVVHNLISNALTYNPPGTHLRVEVIPSESEVTIEIADTGVGIPEELWSTLFDPFVRGDKARSTTGGTGLGLSIAMKNTEKMGGTLHLSRGKKEPTVFTIRIPKYNEMKDTRK</sequence>
<dbReference type="CDD" id="cd06225">
    <property type="entry name" value="HAMP"/>
    <property type="match status" value="1"/>
</dbReference>
<accession>A0ABX3HMY7</accession>
<keyword evidence="11 14" id="KW-1133">Transmembrane helix</keyword>
<feature type="domain" description="Histidine kinase" evidence="15">
    <location>
        <begin position="257"/>
        <end position="474"/>
    </location>
</feature>
<evidence type="ECO:0000256" key="9">
    <source>
        <dbReference type="ARBA" id="ARBA00022777"/>
    </source>
</evidence>
<name>A0ABX3HMY7_9BACL</name>
<dbReference type="SUPFAM" id="SSF47384">
    <property type="entry name" value="Homodimeric domain of signal transducing histidine kinase"/>
    <property type="match status" value="1"/>
</dbReference>
<evidence type="ECO:0000256" key="7">
    <source>
        <dbReference type="ARBA" id="ARBA00022692"/>
    </source>
</evidence>
<dbReference type="PANTHER" id="PTHR45528">
    <property type="entry name" value="SENSOR HISTIDINE KINASE CPXA"/>
    <property type="match status" value="1"/>
</dbReference>
<comment type="catalytic activity">
    <reaction evidence="1">
        <text>ATP + protein L-histidine = ADP + protein N-phospho-L-histidine.</text>
        <dbReference type="EC" id="2.7.13.3"/>
    </reaction>
</comment>
<keyword evidence="4" id="KW-1003">Cell membrane</keyword>
<dbReference type="SUPFAM" id="SSF158472">
    <property type="entry name" value="HAMP domain-like"/>
    <property type="match status" value="1"/>
</dbReference>
<dbReference type="Gene3D" id="3.30.565.10">
    <property type="entry name" value="Histidine kinase-like ATPase, C-terminal domain"/>
    <property type="match status" value="1"/>
</dbReference>
<reference evidence="17 18" key="1">
    <citation type="submission" date="2016-10" db="EMBL/GenBank/DDBJ databases">
        <title>Paenibacillus species isolates.</title>
        <authorList>
            <person name="Beno S.M."/>
        </authorList>
    </citation>
    <scope>NUCLEOTIDE SEQUENCE [LARGE SCALE GENOMIC DNA]</scope>
    <source>
        <strain evidence="17 18">FSL R5-0923</strain>
    </source>
</reference>
<protein>
    <recommendedName>
        <fullName evidence="3">histidine kinase</fullName>
        <ecNumber evidence="3">2.7.13.3</ecNumber>
    </recommendedName>
</protein>
<keyword evidence="13 14" id="KW-0472">Membrane</keyword>
<dbReference type="SMART" id="SM00388">
    <property type="entry name" value="HisKA"/>
    <property type="match status" value="1"/>
</dbReference>
<dbReference type="PANTHER" id="PTHR45528:SF1">
    <property type="entry name" value="SENSOR HISTIDINE KINASE CPXA"/>
    <property type="match status" value="1"/>
</dbReference>
<dbReference type="Gene3D" id="6.10.340.10">
    <property type="match status" value="1"/>
</dbReference>
<evidence type="ECO:0000256" key="11">
    <source>
        <dbReference type="ARBA" id="ARBA00022989"/>
    </source>
</evidence>
<dbReference type="Pfam" id="PF00672">
    <property type="entry name" value="HAMP"/>
    <property type="match status" value="1"/>
</dbReference>
<keyword evidence="12" id="KW-0902">Two-component regulatory system</keyword>
<keyword evidence="8" id="KW-0547">Nucleotide-binding</keyword>
<dbReference type="EMBL" id="MPTD01000007">
    <property type="protein sequence ID" value="OMD52127.1"/>
    <property type="molecule type" value="Genomic_DNA"/>
</dbReference>
<evidence type="ECO:0000256" key="8">
    <source>
        <dbReference type="ARBA" id="ARBA00022741"/>
    </source>
</evidence>
<gene>
    <name evidence="17" type="ORF">BSK51_12170</name>
</gene>
<dbReference type="SMART" id="SM00387">
    <property type="entry name" value="HATPase_c"/>
    <property type="match status" value="1"/>
</dbReference>
<evidence type="ECO:0000259" key="16">
    <source>
        <dbReference type="PROSITE" id="PS50885"/>
    </source>
</evidence>
<organism evidence="17 18">
    <name type="scientific">Paenibacillus odorifer</name>
    <dbReference type="NCBI Taxonomy" id="189426"/>
    <lineage>
        <taxon>Bacteria</taxon>
        <taxon>Bacillati</taxon>
        <taxon>Bacillota</taxon>
        <taxon>Bacilli</taxon>
        <taxon>Bacillales</taxon>
        <taxon>Paenibacillaceae</taxon>
        <taxon>Paenibacillus</taxon>
    </lineage>
</organism>
<dbReference type="InterPro" id="IPR050398">
    <property type="entry name" value="HssS/ArlS-like"/>
</dbReference>
<feature type="transmembrane region" description="Helical" evidence="14">
    <location>
        <begin position="166"/>
        <end position="189"/>
    </location>
</feature>
<dbReference type="Proteomes" id="UP000187313">
    <property type="component" value="Unassembled WGS sequence"/>
</dbReference>
<evidence type="ECO:0000256" key="12">
    <source>
        <dbReference type="ARBA" id="ARBA00023012"/>
    </source>
</evidence>
<dbReference type="Pfam" id="PF00512">
    <property type="entry name" value="HisKA"/>
    <property type="match status" value="1"/>
</dbReference>
<dbReference type="InterPro" id="IPR003660">
    <property type="entry name" value="HAMP_dom"/>
</dbReference>
<feature type="transmembrane region" description="Helical" evidence="14">
    <location>
        <begin position="21"/>
        <end position="39"/>
    </location>
</feature>
<evidence type="ECO:0000313" key="17">
    <source>
        <dbReference type="EMBL" id="OMD52127.1"/>
    </source>
</evidence>